<dbReference type="Gene3D" id="1.20.1560.10">
    <property type="entry name" value="ABC transporter type 1, transmembrane domain"/>
    <property type="match status" value="1"/>
</dbReference>
<dbReference type="InterPro" id="IPR003439">
    <property type="entry name" value="ABC_transporter-like_ATP-bd"/>
</dbReference>
<dbReference type="PROSITE" id="PS50929">
    <property type="entry name" value="ABC_TM1F"/>
    <property type="match status" value="1"/>
</dbReference>
<dbReference type="PANTHER" id="PTHR24221:SF654">
    <property type="entry name" value="ATP-BINDING CASSETTE SUB-FAMILY B MEMBER 6"/>
    <property type="match status" value="1"/>
</dbReference>
<organism evidence="11 12">
    <name type="scientific">Polyangium mundeleinium</name>
    <dbReference type="NCBI Taxonomy" id="2995306"/>
    <lineage>
        <taxon>Bacteria</taxon>
        <taxon>Pseudomonadati</taxon>
        <taxon>Myxococcota</taxon>
        <taxon>Polyangia</taxon>
        <taxon>Polyangiales</taxon>
        <taxon>Polyangiaceae</taxon>
        <taxon>Polyangium</taxon>
    </lineage>
</organism>
<dbReference type="InterPro" id="IPR039421">
    <property type="entry name" value="Type_1_exporter"/>
</dbReference>
<evidence type="ECO:0000256" key="7">
    <source>
        <dbReference type="SAM" id="MobiDB-lite"/>
    </source>
</evidence>
<feature type="domain" description="ABC transmembrane type-1" evidence="10">
    <location>
        <begin position="24"/>
        <end position="334"/>
    </location>
</feature>
<keyword evidence="6 8" id="KW-0472">Membrane</keyword>
<keyword evidence="12" id="KW-1185">Reference proteome</keyword>
<feature type="compositionally biased region" description="Pro residues" evidence="7">
    <location>
        <begin position="622"/>
        <end position="639"/>
    </location>
</feature>
<dbReference type="CDD" id="cd03228">
    <property type="entry name" value="ABCC_MRP_Like"/>
    <property type="match status" value="1"/>
</dbReference>
<dbReference type="InterPro" id="IPR011527">
    <property type="entry name" value="ABC1_TM_dom"/>
</dbReference>
<comment type="subcellular location">
    <subcellularLocation>
        <location evidence="1">Cell membrane</location>
        <topology evidence="1">Multi-pass membrane protein</topology>
    </subcellularLocation>
</comment>
<evidence type="ECO:0000256" key="8">
    <source>
        <dbReference type="SAM" id="Phobius"/>
    </source>
</evidence>
<comment type="caution">
    <text evidence="11">The sequence shown here is derived from an EMBL/GenBank/DDBJ whole genome shotgun (WGS) entry which is preliminary data.</text>
</comment>
<feature type="transmembrane region" description="Helical" evidence="8">
    <location>
        <begin position="172"/>
        <end position="192"/>
    </location>
</feature>
<feature type="transmembrane region" description="Helical" evidence="8">
    <location>
        <begin position="20"/>
        <end position="53"/>
    </location>
</feature>
<reference evidence="11 12" key="1">
    <citation type="submission" date="2022-11" db="EMBL/GenBank/DDBJ databases">
        <title>Minimal conservation of predation-associated metabolite biosynthetic gene clusters underscores biosynthetic potential of Myxococcota including descriptions for ten novel species: Archangium lansinium sp. nov., Myxococcus landrumus sp. nov., Nannocystis bai.</title>
        <authorList>
            <person name="Ahearne A."/>
            <person name="Stevens C."/>
            <person name="Dowd S."/>
        </authorList>
    </citation>
    <scope>NUCLEOTIDE SEQUENCE [LARGE SCALE GENOMIC DNA]</scope>
    <source>
        <strain evidence="11 12">RJM3</strain>
    </source>
</reference>
<dbReference type="GO" id="GO:0005524">
    <property type="term" value="F:ATP binding"/>
    <property type="evidence" value="ECO:0007669"/>
    <property type="project" value="UniProtKB-KW"/>
</dbReference>
<dbReference type="InterPro" id="IPR027417">
    <property type="entry name" value="P-loop_NTPase"/>
</dbReference>
<evidence type="ECO:0000259" key="10">
    <source>
        <dbReference type="PROSITE" id="PS50929"/>
    </source>
</evidence>
<dbReference type="Proteomes" id="UP001221411">
    <property type="component" value="Unassembled WGS sequence"/>
</dbReference>
<feature type="transmembrane region" description="Helical" evidence="8">
    <location>
        <begin position="198"/>
        <end position="217"/>
    </location>
</feature>
<evidence type="ECO:0000313" key="11">
    <source>
        <dbReference type="EMBL" id="MDC0742102.1"/>
    </source>
</evidence>
<name>A0ABT5EL52_9BACT</name>
<proteinExistence type="predicted"/>
<feature type="transmembrane region" description="Helical" evidence="8">
    <location>
        <begin position="279"/>
        <end position="305"/>
    </location>
</feature>
<dbReference type="EMBL" id="JAQNDO010000001">
    <property type="protein sequence ID" value="MDC0742102.1"/>
    <property type="molecule type" value="Genomic_DNA"/>
</dbReference>
<feature type="region of interest" description="Disordered" evidence="7">
    <location>
        <begin position="612"/>
        <end position="639"/>
    </location>
</feature>
<keyword evidence="5 8" id="KW-1133">Transmembrane helix</keyword>
<dbReference type="InterPro" id="IPR017871">
    <property type="entry name" value="ABC_transporter-like_CS"/>
</dbReference>
<accession>A0ABT5EL52</accession>
<gene>
    <name evidence="11" type="ORF">POL67_12140</name>
</gene>
<dbReference type="InterPro" id="IPR036640">
    <property type="entry name" value="ABC1_TM_sf"/>
</dbReference>
<feature type="transmembrane region" description="Helical" evidence="8">
    <location>
        <begin position="73"/>
        <end position="95"/>
    </location>
</feature>
<dbReference type="PANTHER" id="PTHR24221">
    <property type="entry name" value="ATP-BINDING CASSETTE SUB-FAMILY B"/>
    <property type="match status" value="1"/>
</dbReference>
<evidence type="ECO:0000256" key="1">
    <source>
        <dbReference type="ARBA" id="ARBA00004651"/>
    </source>
</evidence>
<dbReference type="SUPFAM" id="SSF52540">
    <property type="entry name" value="P-loop containing nucleoside triphosphate hydrolases"/>
    <property type="match status" value="1"/>
</dbReference>
<dbReference type="Gene3D" id="3.40.50.300">
    <property type="entry name" value="P-loop containing nucleotide triphosphate hydrolases"/>
    <property type="match status" value="1"/>
</dbReference>
<keyword evidence="4 11" id="KW-0067">ATP-binding</keyword>
<keyword evidence="3" id="KW-0547">Nucleotide-binding</keyword>
<dbReference type="SUPFAM" id="SSF90123">
    <property type="entry name" value="ABC transporter transmembrane region"/>
    <property type="match status" value="1"/>
</dbReference>
<dbReference type="SMART" id="SM00382">
    <property type="entry name" value="AAA"/>
    <property type="match status" value="1"/>
</dbReference>
<feature type="domain" description="ABC transporter" evidence="9">
    <location>
        <begin position="378"/>
        <end position="614"/>
    </location>
</feature>
<keyword evidence="2 8" id="KW-0812">Transmembrane</keyword>
<evidence type="ECO:0000256" key="5">
    <source>
        <dbReference type="ARBA" id="ARBA00022989"/>
    </source>
</evidence>
<evidence type="ECO:0000256" key="3">
    <source>
        <dbReference type="ARBA" id="ARBA00022741"/>
    </source>
</evidence>
<dbReference type="PROSITE" id="PS50893">
    <property type="entry name" value="ABC_TRANSPORTER_2"/>
    <property type="match status" value="1"/>
</dbReference>
<evidence type="ECO:0000259" key="9">
    <source>
        <dbReference type="PROSITE" id="PS50893"/>
    </source>
</evidence>
<dbReference type="Pfam" id="PF00005">
    <property type="entry name" value="ABC_tran"/>
    <property type="match status" value="1"/>
</dbReference>
<protein>
    <submittedName>
        <fullName evidence="11">ABC transporter ATP-binding protein</fullName>
    </submittedName>
</protein>
<dbReference type="PROSITE" id="PS00211">
    <property type="entry name" value="ABC_TRANSPORTER_1"/>
    <property type="match status" value="1"/>
</dbReference>
<sequence>MRDLWRILRVVRRSLRGGPLVGFVFAAGLASLAGVMAGVLPGLVGVAIGAIQGRPASPSPGLAGLFARFVSGQSPWLVIAATLVAVTISVSVTMAQSRAGSELSAELTAALRVELVRAALWASPRAVDAAGARALAPKGGPPAPPGVKAPAVRGFEAVKLVIARDAAAVSDFAVAVITGLPQAIVTLLVLAFELATGGAWPVLVGTALLFVLSRLLSDRASRRVGERMQAMQRSDTAVFGALGEMLAGTEELRLLGARQTALTEVTDAAHRAADARRSFAAALAASGQIKSVLVAMSPLVILVALRLSGRSYEAGDVAKLLLVTPLLLARFEALDGLRAGLLERAPLLASLRDLLSLPPHPPEPESPLPLAAITNDEVVLDHVGYRPEGAQEDVLHDVSLRIPAGAVVAICGASGSGKSTLVRLLLRLDDPTRGKIEVGGVDLTRLSPRDLSRLFAVLGQASVLFERSVAQNLALGLADPPDEAAMRRILARVRLDDLAEDKGGRGLEAVVRKVPPNFSGGEQRRIMLARMLLRDARLLVLDEPEAGLPGATAEELLRSVVELSAGRTTILVTHAPHLVKSTFHVVLDKGRIAAMGTHEELVQTSEAYRALLSEGQRKQAAPPGPAAGPMPGPPPRPPH</sequence>
<evidence type="ECO:0000256" key="6">
    <source>
        <dbReference type="ARBA" id="ARBA00023136"/>
    </source>
</evidence>
<evidence type="ECO:0000256" key="2">
    <source>
        <dbReference type="ARBA" id="ARBA00022692"/>
    </source>
</evidence>
<evidence type="ECO:0000313" key="12">
    <source>
        <dbReference type="Proteomes" id="UP001221411"/>
    </source>
</evidence>
<dbReference type="RefSeq" id="WP_271917436.1">
    <property type="nucleotide sequence ID" value="NZ_JAQNDO010000001.1"/>
</dbReference>
<evidence type="ECO:0000256" key="4">
    <source>
        <dbReference type="ARBA" id="ARBA00022840"/>
    </source>
</evidence>
<dbReference type="InterPro" id="IPR003593">
    <property type="entry name" value="AAA+_ATPase"/>
</dbReference>